<comment type="subcellular location">
    <subcellularLocation>
        <location evidence="1">Endomembrane system</location>
        <topology evidence="1">Multi-pass membrane protein</topology>
    </subcellularLocation>
</comment>
<evidence type="ECO:0000313" key="6">
    <source>
        <dbReference type="Proteomes" id="UP000463224"/>
    </source>
</evidence>
<dbReference type="EMBL" id="WPHG01000001">
    <property type="protein sequence ID" value="MVA96450.1"/>
    <property type="molecule type" value="Genomic_DNA"/>
</dbReference>
<comment type="caution">
    <text evidence="5">The sequence shown here is derived from an EMBL/GenBank/DDBJ whole genome shotgun (WGS) entry which is preliminary data.</text>
</comment>
<dbReference type="GO" id="GO:0012505">
    <property type="term" value="C:endomembrane system"/>
    <property type="evidence" value="ECO:0007669"/>
    <property type="project" value="UniProtKB-SubCell"/>
</dbReference>
<reference evidence="5 6" key="1">
    <citation type="submission" date="2019-12" db="EMBL/GenBank/DDBJ databases">
        <title>Nitratireductor arenosus sp. nov., Isolated from sea sand, Jeju island, South Korea.</title>
        <authorList>
            <person name="Kim W."/>
        </authorList>
    </citation>
    <scope>NUCLEOTIDE SEQUENCE [LARGE SCALE GENOMIC DNA]</scope>
    <source>
        <strain evidence="5 6">CAU 1489</strain>
    </source>
</reference>
<evidence type="ECO:0000256" key="2">
    <source>
        <dbReference type="ARBA" id="ARBA00022692"/>
    </source>
</evidence>
<evidence type="ECO:0000256" key="4">
    <source>
        <dbReference type="ARBA" id="ARBA00023136"/>
    </source>
</evidence>
<dbReference type="Pfam" id="PF04191">
    <property type="entry name" value="PEMT"/>
    <property type="match status" value="1"/>
</dbReference>
<dbReference type="AlphaFoldDB" id="A0A844QEJ8"/>
<keyword evidence="2" id="KW-0812">Transmembrane</keyword>
<evidence type="ECO:0000313" key="5">
    <source>
        <dbReference type="EMBL" id="MVA96450.1"/>
    </source>
</evidence>
<evidence type="ECO:0000256" key="1">
    <source>
        <dbReference type="ARBA" id="ARBA00004127"/>
    </source>
</evidence>
<keyword evidence="3" id="KW-1133">Transmembrane helix</keyword>
<keyword evidence="4" id="KW-0472">Membrane</keyword>
<keyword evidence="6" id="KW-1185">Reference proteome</keyword>
<dbReference type="Gene3D" id="1.20.120.1630">
    <property type="match status" value="1"/>
</dbReference>
<dbReference type="InterPro" id="IPR007318">
    <property type="entry name" value="Phopholipid_MeTrfase"/>
</dbReference>
<dbReference type="Proteomes" id="UP000463224">
    <property type="component" value="Unassembled WGS sequence"/>
</dbReference>
<protein>
    <submittedName>
        <fullName evidence="5">Uncharacterized protein</fullName>
    </submittedName>
</protein>
<accession>A0A844QEJ8</accession>
<sequence length="91" mass="9948">MVPASRHQFSWNPADRFHTGSGFWSHAVFPHAGTAIHIFQRPNRLITDGFYSICRIPMYFGLALAPFGLAIKVNAPITCALAAASALVSDF</sequence>
<gene>
    <name evidence="5" type="ORF">GN330_04215</name>
</gene>
<name>A0A844QEJ8_9HYPH</name>
<proteinExistence type="predicted"/>
<organism evidence="5 6">
    <name type="scientific">Nitratireductor arenosus</name>
    <dbReference type="NCBI Taxonomy" id="2682096"/>
    <lineage>
        <taxon>Bacteria</taxon>
        <taxon>Pseudomonadati</taxon>
        <taxon>Pseudomonadota</taxon>
        <taxon>Alphaproteobacteria</taxon>
        <taxon>Hyphomicrobiales</taxon>
        <taxon>Phyllobacteriaceae</taxon>
        <taxon>Nitratireductor</taxon>
    </lineage>
</organism>
<evidence type="ECO:0000256" key="3">
    <source>
        <dbReference type="ARBA" id="ARBA00022989"/>
    </source>
</evidence>